<dbReference type="PANTHER" id="PTHR34047:SF8">
    <property type="entry name" value="PROTEIN YKFC"/>
    <property type="match status" value="1"/>
</dbReference>
<protein>
    <submittedName>
        <fullName evidence="2">RNA-directed DNA polymerase</fullName>
    </submittedName>
</protein>
<dbReference type="Proteomes" id="UP000723714">
    <property type="component" value="Unassembled WGS sequence"/>
</dbReference>
<organism evidence="2 3">
    <name type="scientific">Faecalicatena faecalis</name>
    <dbReference type="NCBI Taxonomy" id="2726362"/>
    <lineage>
        <taxon>Bacteria</taxon>
        <taxon>Bacillati</taxon>
        <taxon>Bacillota</taxon>
        <taxon>Clostridia</taxon>
        <taxon>Lachnospirales</taxon>
        <taxon>Lachnospiraceae</taxon>
        <taxon>Faecalicatena</taxon>
    </lineage>
</organism>
<feature type="domain" description="Reverse transcriptase" evidence="1">
    <location>
        <begin position="54"/>
        <end position="323"/>
    </location>
</feature>
<proteinExistence type="predicted"/>
<accession>A0ABS6D6Y0</accession>
<evidence type="ECO:0000313" key="2">
    <source>
        <dbReference type="EMBL" id="MBU3877370.1"/>
    </source>
</evidence>
<dbReference type="GO" id="GO:0003964">
    <property type="term" value="F:RNA-directed DNA polymerase activity"/>
    <property type="evidence" value="ECO:0007669"/>
    <property type="project" value="UniProtKB-KW"/>
</dbReference>
<dbReference type="EMBL" id="JABACJ020000017">
    <property type="protein sequence ID" value="MBU3877370.1"/>
    <property type="molecule type" value="Genomic_DNA"/>
</dbReference>
<keyword evidence="2" id="KW-0548">Nucleotidyltransferase</keyword>
<dbReference type="Pfam" id="PF00078">
    <property type="entry name" value="RVT_1"/>
    <property type="match status" value="1"/>
</dbReference>
<evidence type="ECO:0000313" key="3">
    <source>
        <dbReference type="Proteomes" id="UP000723714"/>
    </source>
</evidence>
<keyword evidence="2" id="KW-0695">RNA-directed DNA polymerase</keyword>
<comment type="caution">
    <text evidence="2">The sequence shown here is derived from an EMBL/GenBank/DDBJ whole genome shotgun (WGS) entry which is preliminary data.</text>
</comment>
<dbReference type="InterPro" id="IPR051083">
    <property type="entry name" value="GrpII_Intron_Splice-Mob/Def"/>
</dbReference>
<dbReference type="InterPro" id="IPR000477">
    <property type="entry name" value="RT_dom"/>
</dbReference>
<gene>
    <name evidence="2" type="ORF">HGO97_016315</name>
</gene>
<dbReference type="RefSeq" id="WP_216243731.1">
    <property type="nucleotide sequence ID" value="NZ_JABACJ020000017.1"/>
</dbReference>
<reference evidence="2 3" key="1">
    <citation type="submission" date="2021-06" db="EMBL/GenBank/DDBJ databases">
        <title>Faecalicatena sp. nov. isolated from porcine feces.</title>
        <authorList>
            <person name="Oh B.S."/>
            <person name="Lee J.H."/>
        </authorList>
    </citation>
    <scope>NUCLEOTIDE SEQUENCE [LARGE SCALE GENOMIC DNA]</scope>
    <source>
        <strain evidence="2 3">AGMB00832</strain>
    </source>
</reference>
<dbReference type="CDD" id="cd01646">
    <property type="entry name" value="RT_Bac_retron_I"/>
    <property type="match status" value="1"/>
</dbReference>
<sequence>MVKKDTVKKYCRMAIRNILYEGTTDVDLFNRPFEIDMLTNDKFATEICSKVVNAIMTGKLSELKLHKLGHVLIPKKSLSDYRKCALAEIYDEIVYLTLVLLIAGHVETLRINKSVHRVFSYRFMPQESGKLFDSAYNYTAFREEVLRKSLLDKNKVMVECDFSNFYDRLNIHRVESILLSSDGIDKEIISLINQVLLFWANRDSYGLPVGSNASRILAEASLIEVDNYLISKKIDFCRFVDDYRIFAKDAYTAHSHLAILVHCLSREGICLNTQKTRIKDIADKHKNKITEKNIDENSTHINKDLTSINKKSENFEKEAGKIIRGYSGLIPTKFRELSEKQKEKLCVNDANILMTKAKNSLLIEPEEITELVKTLVAQEKYEKLAELPIVLKKFPQFIPYYVDVMIKTGENIVKRDRECIQKEFKKWFNDDTPEYIQVYLVRLFASKAFDNKEILFNLFRGLKRNSGDYIGRALLEALSGKLSRGELLEIREYFYRADNWERRQIVKLIDEGFSEGEKRPFYKDIAIYTDDLWLKYMFKK</sequence>
<name>A0ABS6D6Y0_9FIRM</name>
<keyword evidence="3" id="KW-1185">Reference proteome</keyword>
<keyword evidence="2" id="KW-0808">Transferase</keyword>
<evidence type="ECO:0000259" key="1">
    <source>
        <dbReference type="PROSITE" id="PS50878"/>
    </source>
</evidence>
<dbReference type="PROSITE" id="PS50878">
    <property type="entry name" value="RT_POL"/>
    <property type="match status" value="1"/>
</dbReference>
<dbReference type="PANTHER" id="PTHR34047">
    <property type="entry name" value="NUCLEAR INTRON MATURASE 1, MITOCHONDRIAL-RELATED"/>
    <property type="match status" value="1"/>
</dbReference>